<feature type="transmembrane region" description="Helical" evidence="1">
    <location>
        <begin position="9"/>
        <end position="28"/>
    </location>
</feature>
<reference evidence="2" key="1">
    <citation type="journal article" date="2017" name="PLoS ONE">
        <title>Genetic diversity of the O antigens of Proteus species and the development of a suspension array for molecular serotyping.</title>
        <authorList>
            <person name="Yu X."/>
            <person name="Torzewska A."/>
            <person name="Zhang X."/>
            <person name="Yin Z."/>
            <person name="Drzewiecka D."/>
            <person name="Cao H."/>
            <person name="Liu B."/>
            <person name="Knirel Y.A."/>
            <person name="Rozalski A."/>
            <person name="Wang L."/>
        </authorList>
    </citation>
    <scope>NUCLEOTIDE SEQUENCE</scope>
    <source>
        <strain evidence="2">CCUG 10704</strain>
    </source>
</reference>
<dbReference type="RefSeq" id="WP_163801600.1">
    <property type="nucleotide sequence ID" value="NZ_CP046049.1"/>
</dbReference>
<feature type="transmembrane region" description="Helical" evidence="1">
    <location>
        <begin position="110"/>
        <end position="131"/>
    </location>
</feature>
<feature type="transmembrane region" description="Helical" evidence="1">
    <location>
        <begin position="66"/>
        <end position="84"/>
    </location>
</feature>
<sequence>MYKNPNARNILLIFQFLLSLFFLSVFLIEKNNNSFKFDSNLPLIVLQINFIYIVITSLFFIKKTSLYSIFIFCYFIFSLGRIFISNENLNSFSSIIGTTYFTNEVINESILFNICIISLIHLGFLSSLYIYKVDNSPISPNPTLFNYARFLFFISLPLCLVKFFFEIKTISDIGYVGYYKHGTDLPFIINIMRFIFEISFLIILASMPSYITFKRYTILFLLTMSLFLIIGVRSKFVLYFIFIFWYYYKFYAKKDISFLKIFFFLSISIILLILVQLNRQNWVFNSDLNYFKYFFISQGVSFYILPLTITYIEEFTNLIPSIFSSFSINSIIYTSQTIERLNNVGFLGDIISYNHLRDYYLNGNGLGGSFIAELYQAGIIISIIFSILLGFFINYFDTHVSQNRYFLAISFYVVSNIAYMPRSVFFKSPYMLISYFIIFLFLLSLPKITIFTRKN</sequence>
<protein>
    <submittedName>
        <fullName evidence="2">Wzy</fullName>
    </submittedName>
</protein>
<dbReference type="EMBL" id="KY710722">
    <property type="protein sequence ID" value="AXY99873.1"/>
    <property type="molecule type" value="Genomic_DNA"/>
</dbReference>
<dbReference type="AlphaFoldDB" id="A0A385JNJ2"/>
<feature type="transmembrane region" description="Helical" evidence="1">
    <location>
        <begin position="40"/>
        <end position="61"/>
    </location>
</feature>
<feature type="transmembrane region" description="Helical" evidence="1">
    <location>
        <begin position="430"/>
        <end position="450"/>
    </location>
</feature>
<evidence type="ECO:0000256" key="1">
    <source>
        <dbReference type="SAM" id="Phobius"/>
    </source>
</evidence>
<feature type="transmembrane region" description="Helical" evidence="1">
    <location>
        <begin position="143"/>
        <end position="165"/>
    </location>
</feature>
<dbReference type="Pfam" id="PF14296">
    <property type="entry name" value="O-ag_pol_Wzy"/>
    <property type="match status" value="1"/>
</dbReference>
<evidence type="ECO:0000313" key="2">
    <source>
        <dbReference type="EMBL" id="AXY99873.1"/>
    </source>
</evidence>
<feature type="transmembrane region" description="Helical" evidence="1">
    <location>
        <begin position="185"/>
        <end position="206"/>
    </location>
</feature>
<organism evidence="2">
    <name type="scientific">Proteus mirabilis</name>
    <dbReference type="NCBI Taxonomy" id="584"/>
    <lineage>
        <taxon>Bacteria</taxon>
        <taxon>Pseudomonadati</taxon>
        <taxon>Pseudomonadota</taxon>
        <taxon>Gammaproteobacteria</taxon>
        <taxon>Enterobacterales</taxon>
        <taxon>Morganellaceae</taxon>
        <taxon>Proteus</taxon>
    </lineage>
</organism>
<proteinExistence type="predicted"/>
<keyword evidence="1" id="KW-0812">Transmembrane</keyword>
<name>A0A385JNJ2_PROMI</name>
<accession>A0A385JNJ2</accession>
<dbReference type="InterPro" id="IPR029468">
    <property type="entry name" value="O-ag_pol_Wzy"/>
</dbReference>
<keyword evidence="1" id="KW-1133">Transmembrane helix</keyword>
<feature type="transmembrane region" description="Helical" evidence="1">
    <location>
        <begin position="374"/>
        <end position="393"/>
    </location>
</feature>
<feature type="transmembrane region" description="Helical" evidence="1">
    <location>
        <begin position="218"/>
        <end position="246"/>
    </location>
</feature>
<keyword evidence="1" id="KW-0472">Membrane</keyword>
<feature type="transmembrane region" description="Helical" evidence="1">
    <location>
        <begin position="258"/>
        <end position="278"/>
    </location>
</feature>
<feature type="transmembrane region" description="Helical" evidence="1">
    <location>
        <begin position="405"/>
        <end position="424"/>
    </location>
</feature>
<feature type="transmembrane region" description="Helical" evidence="1">
    <location>
        <begin position="290"/>
        <end position="312"/>
    </location>
</feature>